<dbReference type="InterPro" id="IPR036291">
    <property type="entry name" value="NAD(P)-bd_dom_sf"/>
</dbReference>
<feature type="domain" description="GFO/IDH/MocA-like oxidoreductase" evidence="7">
    <location>
        <begin position="162"/>
        <end position="251"/>
    </location>
</feature>
<dbReference type="PANTHER" id="PTHR22604">
    <property type="entry name" value="OXIDOREDUCTASES"/>
    <property type="match status" value="1"/>
</dbReference>
<evidence type="ECO:0000313" key="8">
    <source>
        <dbReference type="EMBL" id="KAF5352396.1"/>
    </source>
</evidence>
<keyword evidence="2" id="KW-0560">Oxidoreductase</keyword>
<dbReference type="Pfam" id="PF01408">
    <property type="entry name" value="GFO_IDH_MocA"/>
    <property type="match status" value="1"/>
</dbReference>
<dbReference type="SUPFAM" id="SSF51735">
    <property type="entry name" value="NAD(P)-binding Rossmann-fold domains"/>
    <property type="match status" value="1"/>
</dbReference>
<evidence type="ECO:0000256" key="4">
    <source>
        <dbReference type="ARBA" id="ARBA00042988"/>
    </source>
</evidence>
<dbReference type="InterPro" id="IPR050984">
    <property type="entry name" value="Gfo/Idh/MocA_domain"/>
</dbReference>
<dbReference type="GO" id="GO:0000166">
    <property type="term" value="F:nucleotide binding"/>
    <property type="evidence" value="ECO:0007669"/>
    <property type="project" value="InterPro"/>
</dbReference>
<dbReference type="OrthoDB" id="64915at2759"/>
<protein>
    <recommendedName>
        <fullName evidence="3">D-xylose 1-dehydrogenase (NADP(+), D-xylono-1,5-lactone-forming)</fullName>
        <ecNumber evidence="3">1.1.1.179</ecNumber>
    </recommendedName>
    <alternativeName>
        <fullName evidence="4">D-xylose-NADP dehydrogenase</fullName>
    </alternativeName>
</protein>
<comment type="caution">
    <text evidence="8">The sequence shown here is derived from an EMBL/GenBank/DDBJ whole genome shotgun (WGS) entry which is preliminary data.</text>
</comment>
<comment type="similarity">
    <text evidence="1">Belongs to the Gfo/Idh/MocA family.</text>
</comment>
<evidence type="ECO:0000259" key="6">
    <source>
        <dbReference type="Pfam" id="PF01408"/>
    </source>
</evidence>
<dbReference type="AlphaFoldDB" id="A0A8H5D481"/>
<comment type="catalytic activity">
    <reaction evidence="5">
        <text>D-xylose + NADP(+) = D-xylono-1,5-lactone + NADPH + H(+)</text>
        <dbReference type="Rhea" id="RHEA:22000"/>
        <dbReference type="ChEBI" id="CHEBI:15378"/>
        <dbReference type="ChEBI" id="CHEBI:15867"/>
        <dbReference type="ChEBI" id="CHEBI:53455"/>
        <dbReference type="ChEBI" id="CHEBI:57783"/>
        <dbReference type="ChEBI" id="CHEBI:58349"/>
        <dbReference type="EC" id="1.1.1.179"/>
    </reaction>
</comment>
<dbReference type="GO" id="GO:0047837">
    <property type="term" value="F:D-xylose 1-dehydrogenase (NADP+) activity"/>
    <property type="evidence" value="ECO:0007669"/>
    <property type="project" value="UniProtKB-EC"/>
</dbReference>
<sequence>MALALQSLTFLHQYFNSTFHTPPSKALDPLKVGVLSTAQINAAAIIHPVETHPDVVLYAIGSRDSKKAQDYAKKYKFQKAYGSYEEVLKDPNVDFVYISLPNQLHFEWTLKAMKHGKHVLCEKPIADTAAEVERLMDCSRQTGKIFMEAFHWKMHPAAHMFREILESGAHGRVLKTDAVMTATPAIPAGDIRWQYDLGGGSLMDMTYVLSFTRYAICADKLDAVLYAHARPSSQDPRVDEAMHAALRFVNKSGKEVYSTIYTDMKRSWYFGLLPRVWEFPSIRVEMENADVFFYNAMMPHIYHYIDIKDKRTGQTTRKQAYKGGIQWGDRGEAWWSTYRYQLEAFVDKLRGKEPACWVANEDSMEQMKTIEEVYRKSGLPLRPSN</sequence>
<dbReference type="InterPro" id="IPR000683">
    <property type="entry name" value="Gfo/Idh/MocA-like_OxRdtase_N"/>
</dbReference>
<evidence type="ECO:0000259" key="7">
    <source>
        <dbReference type="Pfam" id="PF22725"/>
    </source>
</evidence>
<evidence type="ECO:0000256" key="2">
    <source>
        <dbReference type="ARBA" id="ARBA00023002"/>
    </source>
</evidence>
<proteinExistence type="inferred from homology"/>
<reference evidence="8 9" key="1">
    <citation type="journal article" date="2020" name="ISME J.">
        <title>Uncovering the hidden diversity of litter-decomposition mechanisms in mushroom-forming fungi.</title>
        <authorList>
            <person name="Floudas D."/>
            <person name="Bentzer J."/>
            <person name="Ahren D."/>
            <person name="Johansson T."/>
            <person name="Persson P."/>
            <person name="Tunlid A."/>
        </authorList>
    </citation>
    <scope>NUCLEOTIDE SEQUENCE [LARGE SCALE GENOMIC DNA]</scope>
    <source>
        <strain evidence="8 9">CBS 146.42</strain>
    </source>
</reference>
<evidence type="ECO:0000256" key="3">
    <source>
        <dbReference type="ARBA" id="ARBA00038984"/>
    </source>
</evidence>
<dbReference type="Gene3D" id="3.40.50.720">
    <property type="entry name" value="NAD(P)-binding Rossmann-like Domain"/>
    <property type="match status" value="1"/>
</dbReference>
<accession>A0A8H5D481</accession>
<name>A0A8H5D481_9AGAR</name>
<gene>
    <name evidence="8" type="ORF">D9756_005941</name>
</gene>
<dbReference type="SUPFAM" id="SSF55347">
    <property type="entry name" value="Glyceraldehyde-3-phosphate dehydrogenase-like, C-terminal domain"/>
    <property type="match status" value="1"/>
</dbReference>
<organism evidence="8 9">
    <name type="scientific">Leucocoprinus leucothites</name>
    <dbReference type="NCBI Taxonomy" id="201217"/>
    <lineage>
        <taxon>Eukaryota</taxon>
        <taxon>Fungi</taxon>
        <taxon>Dikarya</taxon>
        <taxon>Basidiomycota</taxon>
        <taxon>Agaricomycotina</taxon>
        <taxon>Agaricomycetes</taxon>
        <taxon>Agaricomycetidae</taxon>
        <taxon>Agaricales</taxon>
        <taxon>Agaricineae</taxon>
        <taxon>Agaricaceae</taxon>
        <taxon>Leucocoprinus</taxon>
    </lineage>
</organism>
<dbReference type="EMBL" id="JAACJO010000011">
    <property type="protein sequence ID" value="KAF5352396.1"/>
    <property type="molecule type" value="Genomic_DNA"/>
</dbReference>
<dbReference type="InterPro" id="IPR055170">
    <property type="entry name" value="GFO_IDH_MocA-like_dom"/>
</dbReference>
<dbReference type="Gene3D" id="3.30.360.10">
    <property type="entry name" value="Dihydrodipicolinate Reductase, domain 2"/>
    <property type="match status" value="1"/>
</dbReference>
<keyword evidence="9" id="KW-1185">Reference proteome</keyword>
<evidence type="ECO:0000313" key="9">
    <source>
        <dbReference type="Proteomes" id="UP000559027"/>
    </source>
</evidence>
<dbReference type="EC" id="1.1.1.179" evidence="3"/>
<evidence type="ECO:0000256" key="5">
    <source>
        <dbReference type="ARBA" id="ARBA00049233"/>
    </source>
</evidence>
<dbReference type="Pfam" id="PF22725">
    <property type="entry name" value="GFO_IDH_MocA_C3"/>
    <property type="match status" value="1"/>
</dbReference>
<feature type="domain" description="Gfo/Idh/MocA-like oxidoreductase N-terminal" evidence="6">
    <location>
        <begin position="32"/>
        <end position="149"/>
    </location>
</feature>
<dbReference type="Proteomes" id="UP000559027">
    <property type="component" value="Unassembled WGS sequence"/>
</dbReference>
<dbReference type="PANTHER" id="PTHR22604:SF105">
    <property type="entry name" value="TRANS-1,2-DIHYDROBENZENE-1,2-DIOL DEHYDROGENASE"/>
    <property type="match status" value="1"/>
</dbReference>
<evidence type="ECO:0000256" key="1">
    <source>
        <dbReference type="ARBA" id="ARBA00010928"/>
    </source>
</evidence>